<reference evidence="2" key="1">
    <citation type="submission" date="2023-07" db="EMBL/GenBank/DDBJ databases">
        <title>Chromosome-level Genome Assembly of Striped Snakehead (Channa striata).</title>
        <authorList>
            <person name="Liu H."/>
        </authorList>
    </citation>
    <scope>NUCLEOTIDE SEQUENCE</scope>
    <source>
        <strain evidence="2">Gz</strain>
        <tissue evidence="2">Muscle</tissue>
    </source>
</reference>
<sequence>MLNDASHGKKWHQACGRVVFCFRSVVPPAVQAPGVDPVEVGRSKVPPPPSLKRDAERCWQGDSTRLHPHQVGPGSIGSEGCPSAVLPADSQYVGGLSLTGSRRPADPSGQTGDLTWLSDSTYAPAELQHTYCAIIISYLAGASPSTAQI</sequence>
<comment type="caution">
    <text evidence="2">The sequence shown here is derived from an EMBL/GenBank/DDBJ whole genome shotgun (WGS) entry which is preliminary data.</text>
</comment>
<proteinExistence type="predicted"/>
<keyword evidence="3" id="KW-1185">Reference proteome</keyword>
<protein>
    <submittedName>
        <fullName evidence="2">Uncharacterized protein</fullName>
    </submittedName>
</protein>
<organism evidence="2 3">
    <name type="scientific">Channa striata</name>
    <name type="common">Snakehead murrel</name>
    <name type="synonym">Ophicephalus striatus</name>
    <dbReference type="NCBI Taxonomy" id="64152"/>
    <lineage>
        <taxon>Eukaryota</taxon>
        <taxon>Metazoa</taxon>
        <taxon>Chordata</taxon>
        <taxon>Craniata</taxon>
        <taxon>Vertebrata</taxon>
        <taxon>Euteleostomi</taxon>
        <taxon>Actinopterygii</taxon>
        <taxon>Neopterygii</taxon>
        <taxon>Teleostei</taxon>
        <taxon>Neoteleostei</taxon>
        <taxon>Acanthomorphata</taxon>
        <taxon>Anabantaria</taxon>
        <taxon>Anabantiformes</taxon>
        <taxon>Channoidei</taxon>
        <taxon>Channidae</taxon>
        <taxon>Channa</taxon>
    </lineage>
</organism>
<dbReference type="Proteomes" id="UP001187415">
    <property type="component" value="Unassembled WGS sequence"/>
</dbReference>
<name>A0AA88MI49_CHASR</name>
<evidence type="ECO:0000256" key="1">
    <source>
        <dbReference type="SAM" id="MobiDB-lite"/>
    </source>
</evidence>
<gene>
    <name evidence="2" type="ORF">Q5P01_015246</name>
</gene>
<accession>A0AA88MI49</accession>
<evidence type="ECO:0000313" key="2">
    <source>
        <dbReference type="EMBL" id="KAK2838034.1"/>
    </source>
</evidence>
<feature type="region of interest" description="Disordered" evidence="1">
    <location>
        <begin position="32"/>
        <end position="56"/>
    </location>
</feature>
<dbReference type="EMBL" id="JAUPFM010000011">
    <property type="protein sequence ID" value="KAK2838034.1"/>
    <property type="molecule type" value="Genomic_DNA"/>
</dbReference>
<evidence type="ECO:0000313" key="3">
    <source>
        <dbReference type="Proteomes" id="UP001187415"/>
    </source>
</evidence>
<dbReference type="AlphaFoldDB" id="A0AA88MI49"/>